<reference evidence="1 2" key="1">
    <citation type="submission" date="2019-06" db="EMBL/GenBank/DDBJ databases">
        <title>Genome analyses of bacteria isolated from kimchi.</title>
        <authorList>
            <person name="Lee S."/>
            <person name="Ahn S."/>
            <person name="Roh S."/>
        </authorList>
    </citation>
    <scope>NUCLEOTIDE SEQUENCE [LARGE SCALE GENOMIC DNA]</scope>
    <source>
        <strain evidence="1 2">CBA3616</strain>
    </source>
</reference>
<dbReference type="GO" id="GO:0003677">
    <property type="term" value="F:DNA binding"/>
    <property type="evidence" value="ECO:0007669"/>
    <property type="project" value="InterPro"/>
</dbReference>
<dbReference type="RefSeq" id="WP_146988729.1">
    <property type="nucleotide sequence ID" value="NZ_CP042392.1"/>
</dbReference>
<name>A0A5B8TE82_9LACO</name>
<evidence type="ECO:0000313" key="1">
    <source>
        <dbReference type="EMBL" id="QEA52757.1"/>
    </source>
</evidence>
<dbReference type="GO" id="GO:0045892">
    <property type="term" value="P:negative regulation of DNA-templated transcription"/>
    <property type="evidence" value="ECO:0007669"/>
    <property type="project" value="InterPro"/>
</dbReference>
<evidence type="ECO:0000313" key="2">
    <source>
        <dbReference type="Proteomes" id="UP000321772"/>
    </source>
</evidence>
<dbReference type="Gene3D" id="3.40.30.10">
    <property type="entry name" value="Glutaredoxin"/>
    <property type="match status" value="1"/>
</dbReference>
<sequence length="115" mass="12329">MTKIELFEAAHYSADNPVMQMIAAVFTALKPVPFIETQRYNFEEQPAIFAQRADIKAVLDHNTAAIFPITVLDGAIVKTGAYPSLDELSVYTDLDFVPANTGGGCCGGADGCSCH</sequence>
<dbReference type="AlphaFoldDB" id="A0A5B8TE82"/>
<organism evidence="1 2">
    <name type="scientific">Loigolactobacillus coryniformis</name>
    <dbReference type="NCBI Taxonomy" id="1610"/>
    <lineage>
        <taxon>Bacteria</taxon>
        <taxon>Bacillati</taxon>
        <taxon>Bacillota</taxon>
        <taxon>Bacilli</taxon>
        <taxon>Lactobacillales</taxon>
        <taxon>Lactobacillaceae</taxon>
        <taxon>Loigolactobacillus</taxon>
    </lineage>
</organism>
<dbReference type="InterPro" id="IPR010712">
    <property type="entry name" value="Arsenical-R_ArsD"/>
</dbReference>
<proteinExistence type="predicted"/>
<dbReference type="Pfam" id="PF06953">
    <property type="entry name" value="ArsD"/>
    <property type="match status" value="1"/>
</dbReference>
<dbReference type="EMBL" id="CP042392">
    <property type="protein sequence ID" value="QEA52757.1"/>
    <property type="molecule type" value="Genomic_DNA"/>
</dbReference>
<dbReference type="Proteomes" id="UP000321772">
    <property type="component" value="Chromosome"/>
</dbReference>
<accession>A0A5B8TE82</accession>
<dbReference type="GO" id="GO:0046685">
    <property type="term" value="P:response to arsenic-containing substance"/>
    <property type="evidence" value="ECO:0007669"/>
    <property type="project" value="InterPro"/>
</dbReference>
<gene>
    <name evidence="1" type="ORF">FGL77_05195</name>
</gene>
<protein>
    <submittedName>
        <fullName evidence="1">Arsenic metallochaperone ArsD family protein</fullName>
    </submittedName>
</protein>